<organism evidence="2 3">
    <name type="scientific">Komagataella pastoris</name>
    <name type="common">Yeast</name>
    <name type="synonym">Pichia pastoris</name>
    <dbReference type="NCBI Taxonomy" id="4922"/>
    <lineage>
        <taxon>Eukaryota</taxon>
        <taxon>Fungi</taxon>
        <taxon>Dikarya</taxon>
        <taxon>Ascomycota</taxon>
        <taxon>Saccharomycotina</taxon>
        <taxon>Pichiomycetes</taxon>
        <taxon>Pichiales</taxon>
        <taxon>Pichiaceae</taxon>
        <taxon>Komagataella</taxon>
    </lineage>
</organism>
<feature type="compositionally biased region" description="Polar residues" evidence="1">
    <location>
        <begin position="211"/>
        <end position="225"/>
    </location>
</feature>
<reference evidence="2 3" key="1">
    <citation type="submission" date="2016-02" db="EMBL/GenBank/DDBJ databases">
        <title>Comparative genomic and transcriptomic foundation for Pichia pastoris.</title>
        <authorList>
            <person name="Love K.R."/>
            <person name="Shah K.A."/>
            <person name="Whittaker C.A."/>
            <person name="Wu J."/>
            <person name="Bartlett M.C."/>
            <person name="Ma D."/>
            <person name="Leeson R.L."/>
            <person name="Priest M."/>
            <person name="Young S.K."/>
            <person name="Love J.C."/>
        </authorList>
    </citation>
    <scope>NUCLEOTIDE SEQUENCE [LARGE SCALE GENOMIC DNA]</scope>
    <source>
        <strain evidence="2 3">ATCC 28485</strain>
    </source>
</reference>
<feature type="compositionally biased region" description="Basic and acidic residues" evidence="1">
    <location>
        <begin position="48"/>
        <end position="80"/>
    </location>
</feature>
<feature type="compositionally biased region" description="Low complexity" evidence="1">
    <location>
        <begin position="300"/>
        <end position="326"/>
    </location>
</feature>
<keyword evidence="3" id="KW-1185">Reference proteome</keyword>
<name>A0A1B2J593_PICPA</name>
<proteinExistence type="predicted"/>
<evidence type="ECO:0000256" key="1">
    <source>
        <dbReference type="SAM" id="MobiDB-lite"/>
    </source>
</evidence>
<feature type="compositionally biased region" description="Basic and acidic residues" evidence="1">
    <location>
        <begin position="234"/>
        <end position="245"/>
    </location>
</feature>
<dbReference type="Proteomes" id="UP000094565">
    <property type="component" value="Chromosome 1"/>
</dbReference>
<feature type="region of interest" description="Disordered" evidence="1">
    <location>
        <begin position="48"/>
        <end position="163"/>
    </location>
</feature>
<feature type="region of interest" description="Disordered" evidence="1">
    <location>
        <begin position="380"/>
        <end position="400"/>
    </location>
</feature>
<feature type="region of interest" description="Disordered" evidence="1">
    <location>
        <begin position="182"/>
        <end position="347"/>
    </location>
</feature>
<protein>
    <submittedName>
        <fullName evidence="2">BA75_00547T0</fullName>
    </submittedName>
</protein>
<dbReference type="OrthoDB" id="10346562at2759"/>
<feature type="region of interest" description="Disordered" evidence="1">
    <location>
        <begin position="462"/>
        <end position="536"/>
    </location>
</feature>
<feature type="compositionally biased region" description="Polar residues" evidence="1">
    <location>
        <begin position="495"/>
        <end position="506"/>
    </location>
</feature>
<feature type="compositionally biased region" description="Polar residues" evidence="1">
    <location>
        <begin position="84"/>
        <end position="100"/>
    </location>
</feature>
<dbReference type="EMBL" id="CP014584">
    <property type="protein sequence ID" value="ANZ73148.1"/>
    <property type="molecule type" value="Genomic_DNA"/>
</dbReference>
<sequence>MNLFFRSRLPIVWAFDGEKCQTTDMGRKLGNNDPNVDSFLRKVQELDAKKKKEDNERVHKLEEEVELKRTKVGDLDELRRSKSKSNGPPQKPQKPNSLKSGSEEEYHDIQLIHPVPRDDEKQKLDSEEEAGPQLPKRPKNSILEFPENSFVDSLPNFNDSKAPKVIRSEDVLRKPKRDFVINKGNRVARDTITHGNENDETPPALPRRSKVTINNETNEKPNSTARLGIQKDTNTNKKPETERKPLIPSKPISLKVVKPETAVSLKTSTPPPPAPKPRNQKKDAIIEENNDDTAVTILRTLSPKPTTPAKPSSLQVPSKPTTTKPVPLKPTKPRDLAKCFNSKPPEAVVKAEEIKSKPLVLPKKAGKYNFNQPQEDILQSQLQKLRESRSSSKNHNFNAAQETILNAQLNGLKSRKPDQVQSNGMSLKKSETFSSKPVAIPFMVDPSSSKVLEKSLTKSRTIDGSDVGLTQEHHQSLSHPNMTRAKGPKRRLPKTLSNPEAVKNSQTTSSTTTVGKKVPPPKPSKKRIVSNSELFL</sequence>
<accession>A0A1B2J593</accession>
<feature type="compositionally biased region" description="Basic and acidic residues" evidence="1">
    <location>
        <begin position="101"/>
        <end position="125"/>
    </location>
</feature>
<feature type="compositionally biased region" description="Polar residues" evidence="1">
    <location>
        <begin position="391"/>
        <end position="400"/>
    </location>
</feature>
<feature type="compositionally biased region" description="Low complexity" evidence="1">
    <location>
        <begin position="507"/>
        <end position="517"/>
    </location>
</feature>
<evidence type="ECO:0000313" key="3">
    <source>
        <dbReference type="Proteomes" id="UP000094565"/>
    </source>
</evidence>
<gene>
    <name evidence="2" type="ORF">ATY40_BA7500547</name>
</gene>
<dbReference type="AlphaFoldDB" id="A0A1B2J593"/>
<evidence type="ECO:0000313" key="2">
    <source>
        <dbReference type="EMBL" id="ANZ73148.1"/>
    </source>
</evidence>
<feature type="region of interest" description="Disordered" evidence="1">
    <location>
        <begin position="411"/>
        <end position="430"/>
    </location>
</feature>